<protein>
    <submittedName>
        <fullName evidence="2">Uncharacterized protein</fullName>
    </submittedName>
</protein>
<evidence type="ECO:0000256" key="1">
    <source>
        <dbReference type="SAM" id="MobiDB-lite"/>
    </source>
</evidence>
<reference evidence="2" key="1">
    <citation type="journal article" date="2022" name="bioRxiv">
        <title>Sequencing and chromosome-scale assembly of the giantPleurodeles waltlgenome.</title>
        <authorList>
            <person name="Brown T."/>
            <person name="Elewa A."/>
            <person name="Iarovenko S."/>
            <person name="Subramanian E."/>
            <person name="Araus A.J."/>
            <person name="Petzold A."/>
            <person name="Susuki M."/>
            <person name="Suzuki K.-i.T."/>
            <person name="Hayashi T."/>
            <person name="Toyoda A."/>
            <person name="Oliveira C."/>
            <person name="Osipova E."/>
            <person name="Leigh N.D."/>
            <person name="Simon A."/>
            <person name="Yun M.H."/>
        </authorList>
    </citation>
    <scope>NUCLEOTIDE SEQUENCE</scope>
    <source>
        <strain evidence="2">20211129_DDA</strain>
        <tissue evidence="2">Liver</tissue>
    </source>
</reference>
<evidence type="ECO:0000313" key="3">
    <source>
        <dbReference type="Proteomes" id="UP001066276"/>
    </source>
</evidence>
<feature type="compositionally biased region" description="Pro residues" evidence="1">
    <location>
        <begin position="18"/>
        <end position="28"/>
    </location>
</feature>
<dbReference type="AlphaFoldDB" id="A0AAV7QY64"/>
<gene>
    <name evidence="2" type="ORF">NDU88_011747</name>
</gene>
<evidence type="ECO:0000313" key="2">
    <source>
        <dbReference type="EMBL" id="KAJ1145461.1"/>
    </source>
</evidence>
<proteinExistence type="predicted"/>
<sequence length="104" mass="11353">MGPGGASYSTQLPCPQLAAPPVPEPPLPGALSRRTPWGPLAGEGSWRCTAGDLRWRLTKLRRAPRPALEKRWLPTGVIRFLLAANTAFDADERGRCVQAWAPLR</sequence>
<dbReference type="Proteomes" id="UP001066276">
    <property type="component" value="Chromosome 6"/>
</dbReference>
<accession>A0AAV7QY64</accession>
<comment type="caution">
    <text evidence="2">The sequence shown here is derived from an EMBL/GenBank/DDBJ whole genome shotgun (WGS) entry which is preliminary data.</text>
</comment>
<keyword evidence="3" id="KW-1185">Reference proteome</keyword>
<organism evidence="2 3">
    <name type="scientific">Pleurodeles waltl</name>
    <name type="common">Iberian ribbed newt</name>
    <dbReference type="NCBI Taxonomy" id="8319"/>
    <lineage>
        <taxon>Eukaryota</taxon>
        <taxon>Metazoa</taxon>
        <taxon>Chordata</taxon>
        <taxon>Craniata</taxon>
        <taxon>Vertebrata</taxon>
        <taxon>Euteleostomi</taxon>
        <taxon>Amphibia</taxon>
        <taxon>Batrachia</taxon>
        <taxon>Caudata</taxon>
        <taxon>Salamandroidea</taxon>
        <taxon>Salamandridae</taxon>
        <taxon>Pleurodelinae</taxon>
        <taxon>Pleurodeles</taxon>
    </lineage>
</organism>
<name>A0AAV7QY64_PLEWA</name>
<dbReference type="EMBL" id="JANPWB010000010">
    <property type="protein sequence ID" value="KAJ1145461.1"/>
    <property type="molecule type" value="Genomic_DNA"/>
</dbReference>
<feature type="region of interest" description="Disordered" evidence="1">
    <location>
        <begin position="1"/>
        <end position="42"/>
    </location>
</feature>